<feature type="region of interest" description="Disordered" evidence="1">
    <location>
        <begin position="1"/>
        <end position="110"/>
    </location>
</feature>
<feature type="compositionally biased region" description="Basic and acidic residues" evidence="1">
    <location>
        <begin position="162"/>
        <end position="176"/>
    </location>
</feature>
<keyword evidence="3" id="KW-1185">Reference proteome</keyword>
<sequence>MRHQPQQARQPRQQRQQGRAKHRRPEQDQPFEQWEPGHEQTASALRQPVAESQAPSASRSLPGSQPDGREIWPGDVEANEFERYPEQPTTPRFESAVLSEHGRFDPWEAEPRRVAREPEWKQAPFSEREQHLPAGGHELFGQPAGHVEPGRGFARQGGPAEPEPHDAEQQEPPRFEHRSLVRPYARTGGRTRPAQELNLDTLVSTSASGRRYEAAETPEKQFICDLCVEVRSIAEIAAYARLPLGVVKVIVDDLARAGAVDIHQTGFVLTDRSSQDFMSRILDGLRAL</sequence>
<feature type="compositionally biased region" description="Low complexity" evidence="1">
    <location>
        <begin position="1"/>
        <end position="17"/>
    </location>
</feature>
<dbReference type="STRING" id="530584.SAMN05421630_104324"/>
<dbReference type="AlphaFoldDB" id="A0A1G6QCL9"/>
<evidence type="ECO:0000313" key="2">
    <source>
        <dbReference type="EMBL" id="SDC89436.1"/>
    </source>
</evidence>
<protein>
    <submittedName>
        <fullName evidence="2">Uncharacterized protein</fullName>
    </submittedName>
</protein>
<dbReference type="Proteomes" id="UP000199494">
    <property type="component" value="Unassembled WGS sequence"/>
</dbReference>
<evidence type="ECO:0000313" key="3">
    <source>
        <dbReference type="Proteomes" id="UP000199494"/>
    </source>
</evidence>
<accession>A0A1G6QCL9</accession>
<feature type="compositionally biased region" description="Basic and acidic residues" evidence="1">
    <location>
        <begin position="100"/>
        <end position="110"/>
    </location>
</feature>
<dbReference type="EMBL" id="FMZE01000004">
    <property type="protein sequence ID" value="SDC89436.1"/>
    <property type="molecule type" value="Genomic_DNA"/>
</dbReference>
<dbReference type="PANTHER" id="PTHR36221">
    <property type="entry name" value="DUF742 DOMAIN-CONTAINING PROTEIN"/>
    <property type="match status" value="1"/>
</dbReference>
<name>A0A1G6QCL9_9PSEU</name>
<dbReference type="PANTHER" id="PTHR36221:SF1">
    <property type="entry name" value="DUF742 DOMAIN-CONTAINING PROTEIN"/>
    <property type="match status" value="1"/>
</dbReference>
<feature type="region of interest" description="Disordered" evidence="1">
    <location>
        <begin position="134"/>
        <end position="176"/>
    </location>
</feature>
<organism evidence="2 3">
    <name type="scientific">Prauserella marina</name>
    <dbReference type="NCBI Taxonomy" id="530584"/>
    <lineage>
        <taxon>Bacteria</taxon>
        <taxon>Bacillati</taxon>
        <taxon>Actinomycetota</taxon>
        <taxon>Actinomycetes</taxon>
        <taxon>Pseudonocardiales</taxon>
        <taxon>Pseudonocardiaceae</taxon>
        <taxon>Prauserella</taxon>
    </lineage>
</organism>
<gene>
    <name evidence="2" type="ORF">SAMN05421630_104324</name>
</gene>
<dbReference type="Pfam" id="PF05331">
    <property type="entry name" value="DUF742"/>
    <property type="match status" value="1"/>
</dbReference>
<reference evidence="2 3" key="1">
    <citation type="submission" date="2016-10" db="EMBL/GenBank/DDBJ databases">
        <authorList>
            <person name="de Groot N.N."/>
        </authorList>
    </citation>
    <scope>NUCLEOTIDE SEQUENCE [LARGE SCALE GENOMIC DNA]</scope>
    <source>
        <strain evidence="2 3">CGMCC 4.5506</strain>
    </source>
</reference>
<dbReference type="InterPro" id="IPR007995">
    <property type="entry name" value="DUF742"/>
</dbReference>
<feature type="compositionally biased region" description="Polar residues" evidence="1">
    <location>
        <begin position="53"/>
        <end position="63"/>
    </location>
</feature>
<proteinExistence type="predicted"/>
<evidence type="ECO:0000256" key="1">
    <source>
        <dbReference type="SAM" id="MobiDB-lite"/>
    </source>
</evidence>